<dbReference type="EMBL" id="CP118848">
    <property type="protein sequence ID" value="WHI59943.1"/>
    <property type="molecule type" value="Genomic_DNA"/>
</dbReference>
<dbReference type="RefSeq" id="WP_282862187.1">
    <property type="nucleotide sequence ID" value="NZ_CP118848.1"/>
</dbReference>
<dbReference type="AlphaFoldDB" id="A0AAX3W3L0"/>
<evidence type="ECO:0008006" key="3">
    <source>
        <dbReference type="Google" id="ProtNLM"/>
    </source>
</evidence>
<sequence>MTTLLEQTELELKANGKTMSDVEWISCKAFMIPKNLFHELADVEIDEESSIEEVYLDLIVCGDDWWLERAAYDGNEWWEFKTMPSKPLKLRKDITSLLINGLSKDLLEEADKE</sequence>
<name>A0AAX3W3L0_MAMLE</name>
<accession>A0AAX3W3L0</accession>
<protein>
    <recommendedName>
        <fullName evidence="3">Phage protein</fullName>
    </recommendedName>
</protein>
<evidence type="ECO:0000313" key="1">
    <source>
        <dbReference type="EMBL" id="WHI59943.1"/>
    </source>
</evidence>
<proteinExistence type="predicted"/>
<dbReference type="Proteomes" id="UP001223261">
    <property type="component" value="Chromosome"/>
</dbReference>
<evidence type="ECO:0000313" key="2">
    <source>
        <dbReference type="Proteomes" id="UP001223261"/>
    </source>
</evidence>
<organism evidence="1 2">
    <name type="scientific">Mammaliicoccus lentus</name>
    <name type="common">Staphylococcus lentus</name>
    <dbReference type="NCBI Taxonomy" id="42858"/>
    <lineage>
        <taxon>Bacteria</taxon>
        <taxon>Bacillati</taxon>
        <taxon>Bacillota</taxon>
        <taxon>Bacilli</taxon>
        <taxon>Bacillales</taxon>
        <taxon>Staphylococcaceae</taxon>
        <taxon>Mammaliicoccus</taxon>
    </lineage>
</organism>
<gene>
    <name evidence="1" type="ORF">PYH69_14805</name>
</gene>
<reference evidence="1" key="1">
    <citation type="journal article" date="2023" name="Antibiotics">
        <title>Prevalence and Molecular Characterization of Methicillin-Resistant Staphylococci (MRS) and Mammaliicocci (MRM) in Dromedary Camels from Algeria: First Detection of SCCmec-mecC Hybrid in Methicillin-Resistant Mammaliicoccus lentus.</title>
        <authorList>
            <person name="Belhout C."/>
            <person name="Boyen F."/>
            <person name="Vereecke N."/>
            <person name="Theuns S."/>
            <person name="Taibi N."/>
            <person name="Stegger M."/>
            <person name="de la Fe-Rodriguez P.Y."/>
            <person name="Bouayad L."/>
            <person name="Elgroud R."/>
            <person name="Butaye P."/>
        </authorList>
    </citation>
    <scope>NUCLEOTIDE SEQUENCE</scope>
    <source>
        <strain evidence="1">7048</strain>
    </source>
</reference>